<organism evidence="2">
    <name type="scientific">Brevibacillus laterosporus</name>
    <name type="common">Bacillus laterosporus</name>
    <dbReference type="NCBI Taxonomy" id="1465"/>
    <lineage>
        <taxon>Bacteria</taxon>
        <taxon>Bacillati</taxon>
        <taxon>Bacillota</taxon>
        <taxon>Bacilli</taxon>
        <taxon>Bacillales</taxon>
        <taxon>Paenibacillaceae</taxon>
        <taxon>Brevibacillus</taxon>
    </lineage>
</organism>
<reference evidence="2" key="1">
    <citation type="submission" date="2015-03" db="EMBL/GenBank/DDBJ databases">
        <title>MIGS Cultured Bacterial/Archaeal sample from Brevibacillus laterosporus.</title>
        <authorList>
            <person name="Zeng D."/>
            <person name="Zhu L."/>
            <person name="Dong G."/>
            <person name="Ye W."/>
            <person name="Ren D."/>
            <person name="Wu L."/>
            <person name="Xu J."/>
            <person name="Li G."/>
            <person name="Guo L."/>
        </authorList>
    </citation>
    <scope>NUCLEOTIDE SEQUENCE</scope>
    <source>
        <strain evidence="2">B9</strain>
    </source>
</reference>
<dbReference type="EMBL" id="CP011074">
    <property type="protein sequence ID" value="AKF92651.1"/>
    <property type="molecule type" value="Genomic_DNA"/>
</dbReference>
<gene>
    <name evidence="2" type="ORF">EX87_02365</name>
</gene>
<dbReference type="InterPro" id="IPR006528">
    <property type="entry name" value="Phage_head_morphogenesis_dom"/>
</dbReference>
<protein>
    <submittedName>
        <fullName evidence="2">Phage mu protein f</fullName>
    </submittedName>
</protein>
<dbReference type="Pfam" id="PF04233">
    <property type="entry name" value="Phage_Mu_F"/>
    <property type="match status" value="1"/>
</dbReference>
<accession>A0A0F6XYU8</accession>
<evidence type="ECO:0000313" key="2">
    <source>
        <dbReference type="EMBL" id="AKF92651.1"/>
    </source>
</evidence>
<dbReference type="RefSeq" id="WP_031411265.1">
    <property type="nucleotide sequence ID" value="NZ_CP011074.1"/>
</dbReference>
<name>A0A0F6XYU8_BRELA</name>
<sequence>MCDQCIYLIAKADDDQFLDSLDLSFVERSLLEKLYRDGEDCIADILEKQGMALHEAIQELSDELLVDEKELWKVLLDIRSGDYFQTKFEQAVYDAFLPLFHVAGESEAINLNEQAKWEVKNKAASQFTKKLKKLVPAMNDTSSDQMIHAFQDAIKQGKTLQERAKLVKEISKQAANGEEGPFSMERAVRITRTLSTAAANGGKLEGWKQSGVIKKKRWRSANNKRTRKDHREANGQMVDIDKPFRVGGEKLMYPGDPSGSAKQIIHCRCTMQSVL</sequence>
<feature type="domain" description="Phage head morphogenesis" evidence="1">
    <location>
        <begin position="149"/>
        <end position="271"/>
    </location>
</feature>
<dbReference type="AlphaFoldDB" id="A0A0F6XYU8"/>
<evidence type="ECO:0000259" key="1">
    <source>
        <dbReference type="Pfam" id="PF04233"/>
    </source>
</evidence>
<proteinExistence type="predicted"/>